<comment type="caution">
    <text evidence="1">The sequence shown here is derived from an EMBL/GenBank/DDBJ whole genome shotgun (WGS) entry which is preliminary data.</text>
</comment>
<protein>
    <submittedName>
        <fullName evidence="1">Uncharacterized protein</fullName>
    </submittedName>
</protein>
<sequence>MNIGMDEAEASVRADKAIATLLQFVGNMKDVIASRGGTKGYIRWVRGYDESPLSNDQLTQRAVYSLFKNERSL</sequence>
<proteinExistence type="predicted"/>
<gene>
    <name evidence="1" type="ORF">HDF15_002461</name>
</gene>
<evidence type="ECO:0000313" key="2">
    <source>
        <dbReference type="Proteomes" id="UP000584867"/>
    </source>
</evidence>
<accession>A0A7W7ZQ74</accession>
<organism evidence="1 2">
    <name type="scientific">Granulicella mallensis</name>
    <dbReference type="NCBI Taxonomy" id="940614"/>
    <lineage>
        <taxon>Bacteria</taxon>
        <taxon>Pseudomonadati</taxon>
        <taxon>Acidobacteriota</taxon>
        <taxon>Terriglobia</taxon>
        <taxon>Terriglobales</taxon>
        <taxon>Acidobacteriaceae</taxon>
        <taxon>Granulicella</taxon>
    </lineage>
</organism>
<dbReference type="AlphaFoldDB" id="A0A7W7ZQ74"/>
<dbReference type="EMBL" id="JACHIO010000009">
    <property type="protein sequence ID" value="MBB5064110.1"/>
    <property type="molecule type" value="Genomic_DNA"/>
</dbReference>
<evidence type="ECO:0000313" key="1">
    <source>
        <dbReference type="EMBL" id="MBB5064110.1"/>
    </source>
</evidence>
<reference evidence="1 2" key="1">
    <citation type="submission" date="2020-08" db="EMBL/GenBank/DDBJ databases">
        <title>Genomic Encyclopedia of Type Strains, Phase IV (KMG-V): Genome sequencing to study the core and pangenomes of soil and plant-associated prokaryotes.</title>
        <authorList>
            <person name="Whitman W."/>
        </authorList>
    </citation>
    <scope>NUCLEOTIDE SEQUENCE [LARGE SCALE GENOMIC DNA]</scope>
    <source>
        <strain evidence="1 2">X5P3</strain>
    </source>
</reference>
<dbReference type="RefSeq" id="WP_184255742.1">
    <property type="nucleotide sequence ID" value="NZ_JACHIO010000009.1"/>
</dbReference>
<name>A0A7W7ZQ74_9BACT</name>
<dbReference type="Proteomes" id="UP000584867">
    <property type="component" value="Unassembled WGS sequence"/>
</dbReference>